<name>A0A2T7BQ89_9BACT</name>
<dbReference type="PANTHER" id="PTHR43162:SF1">
    <property type="entry name" value="PRESTALK A DIFFERENTIATION PROTEIN A"/>
    <property type="match status" value="1"/>
</dbReference>
<evidence type="ECO:0000259" key="1">
    <source>
        <dbReference type="Pfam" id="PF05368"/>
    </source>
</evidence>
<dbReference type="InterPro" id="IPR008030">
    <property type="entry name" value="NmrA-like"/>
</dbReference>
<dbReference type="PANTHER" id="PTHR43162">
    <property type="match status" value="1"/>
</dbReference>
<dbReference type="EMBL" id="QCYK01000001">
    <property type="protein sequence ID" value="PUZ29809.1"/>
    <property type="molecule type" value="Genomic_DNA"/>
</dbReference>
<feature type="domain" description="NmrA-like" evidence="1">
    <location>
        <begin position="2"/>
        <end position="268"/>
    </location>
</feature>
<keyword evidence="3" id="KW-1185">Reference proteome</keyword>
<dbReference type="InterPro" id="IPR051604">
    <property type="entry name" value="Ergot_Alk_Oxidoreductase"/>
</dbReference>
<dbReference type="Proteomes" id="UP000244450">
    <property type="component" value="Unassembled WGS sequence"/>
</dbReference>
<comment type="caution">
    <text evidence="2">The sequence shown here is derived from an EMBL/GenBank/DDBJ whole genome shotgun (WGS) entry which is preliminary data.</text>
</comment>
<evidence type="ECO:0000313" key="3">
    <source>
        <dbReference type="Proteomes" id="UP000244450"/>
    </source>
</evidence>
<evidence type="ECO:0000313" key="2">
    <source>
        <dbReference type="EMBL" id="PUZ29809.1"/>
    </source>
</evidence>
<dbReference type="Gene3D" id="3.40.50.720">
    <property type="entry name" value="NAD(P)-binding Rossmann-like Domain"/>
    <property type="match status" value="1"/>
</dbReference>
<dbReference type="Gene3D" id="3.90.25.10">
    <property type="entry name" value="UDP-galactose 4-epimerase, domain 1"/>
    <property type="match status" value="1"/>
</dbReference>
<dbReference type="RefSeq" id="WP_108686447.1">
    <property type="nucleotide sequence ID" value="NZ_QCYK01000001.1"/>
</dbReference>
<dbReference type="OrthoDB" id="2149806at2"/>
<organism evidence="2 3">
    <name type="scientific">Chitinophaga parva</name>
    <dbReference type="NCBI Taxonomy" id="2169414"/>
    <lineage>
        <taxon>Bacteria</taxon>
        <taxon>Pseudomonadati</taxon>
        <taxon>Bacteroidota</taxon>
        <taxon>Chitinophagia</taxon>
        <taxon>Chitinophagales</taxon>
        <taxon>Chitinophagaceae</taxon>
        <taxon>Chitinophaga</taxon>
    </lineage>
</organism>
<dbReference type="InterPro" id="IPR036291">
    <property type="entry name" value="NAD(P)-bd_dom_sf"/>
</dbReference>
<sequence length="301" mass="32347">MKIVLTGSLGNIGKPLATALVAAGHQVTVISSQEERKAAIEALGATAAIGSMFDVAFLTAAFKGAAIVYLMETMEAAGNLFDKDVDFIGSISQIGRNYKQAVETAGVKHVVHLSSIGAHLEKGNGILLFHHNVESILKELPADVHIKFIRPVGFYTNLFSFIGAIKNTGSIVSNYGGDQKEPWVSPRDIAAVIAEEMEAPFDGRTVRYVASDEVSPNDIAKALGQAIGLPGLQWKVIPDEQLLDQWLSIGFNPQAAAGFIEMQRAQGNGLLYEDYYQHKPALGQVKLANFASEFAAAYREA</sequence>
<gene>
    <name evidence="2" type="ORF">DCC81_03280</name>
</gene>
<accession>A0A2T7BQ89</accession>
<dbReference type="Pfam" id="PF05368">
    <property type="entry name" value="NmrA"/>
    <property type="match status" value="1"/>
</dbReference>
<dbReference type="SUPFAM" id="SSF51735">
    <property type="entry name" value="NAD(P)-binding Rossmann-fold domains"/>
    <property type="match status" value="1"/>
</dbReference>
<dbReference type="AlphaFoldDB" id="A0A2T7BQ89"/>
<proteinExistence type="predicted"/>
<reference evidence="2 3" key="1">
    <citation type="submission" date="2018-04" db="EMBL/GenBank/DDBJ databases">
        <title>Chitinophaga fuyangensis sp. nov., isolated from soil in a chemical factory.</title>
        <authorList>
            <person name="Chen K."/>
        </authorList>
    </citation>
    <scope>NUCLEOTIDE SEQUENCE [LARGE SCALE GENOMIC DNA]</scope>
    <source>
        <strain evidence="2 3">LY-1</strain>
    </source>
</reference>
<protein>
    <submittedName>
        <fullName evidence="2">NAD-dependent dehydratase</fullName>
    </submittedName>
</protein>